<evidence type="ECO:0000259" key="9">
    <source>
        <dbReference type="PROSITE" id="PS50109"/>
    </source>
</evidence>
<keyword evidence="4" id="KW-0808">Transferase</keyword>
<dbReference type="PROSITE" id="PS50109">
    <property type="entry name" value="HIS_KIN"/>
    <property type="match status" value="1"/>
</dbReference>
<feature type="domain" description="PAS" evidence="11">
    <location>
        <begin position="334"/>
        <end position="404"/>
    </location>
</feature>
<dbReference type="Pfam" id="PF08447">
    <property type="entry name" value="PAS_3"/>
    <property type="match status" value="1"/>
</dbReference>
<dbReference type="SMART" id="SM00448">
    <property type="entry name" value="REC"/>
    <property type="match status" value="1"/>
</dbReference>
<feature type="domain" description="PAC" evidence="12">
    <location>
        <begin position="281"/>
        <end position="333"/>
    </location>
</feature>
<dbReference type="Gene3D" id="1.10.287.130">
    <property type="match status" value="1"/>
</dbReference>
<dbReference type="CDD" id="cd00130">
    <property type="entry name" value="PAS"/>
    <property type="match status" value="2"/>
</dbReference>
<accession>A0A9E8ZDE7</accession>
<dbReference type="AlphaFoldDB" id="A0A9E8ZDE7"/>
<dbReference type="Gene3D" id="3.40.50.2300">
    <property type="match status" value="1"/>
</dbReference>
<dbReference type="InterPro" id="IPR029016">
    <property type="entry name" value="GAF-like_dom_sf"/>
</dbReference>
<dbReference type="SUPFAM" id="SSF55874">
    <property type="entry name" value="ATPase domain of HSP90 chaperone/DNA topoisomerase II/histidine kinase"/>
    <property type="match status" value="1"/>
</dbReference>
<dbReference type="GO" id="GO:0000155">
    <property type="term" value="F:phosphorelay sensor kinase activity"/>
    <property type="evidence" value="ECO:0007669"/>
    <property type="project" value="InterPro"/>
</dbReference>
<evidence type="ECO:0000256" key="3">
    <source>
        <dbReference type="ARBA" id="ARBA00022553"/>
    </source>
</evidence>
<dbReference type="RefSeq" id="WP_268608876.1">
    <property type="nucleotide sequence ID" value="NZ_CP113797.1"/>
</dbReference>
<dbReference type="Gene3D" id="3.30.565.10">
    <property type="entry name" value="Histidine kinase-like ATPase, C-terminal domain"/>
    <property type="match status" value="1"/>
</dbReference>
<dbReference type="InterPro" id="IPR036890">
    <property type="entry name" value="HATPase_C_sf"/>
</dbReference>
<dbReference type="PANTHER" id="PTHR43547:SF2">
    <property type="entry name" value="HYBRID SIGNAL TRANSDUCTION HISTIDINE KINASE C"/>
    <property type="match status" value="1"/>
</dbReference>
<comment type="catalytic activity">
    <reaction evidence="1">
        <text>ATP + protein L-histidine = ADP + protein N-phospho-L-histidine.</text>
        <dbReference type="EC" id="2.7.13.3"/>
    </reaction>
</comment>
<dbReference type="PROSITE" id="PS50112">
    <property type="entry name" value="PAS"/>
    <property type="match status" value="1"/>
</dbReference>
<dbReference type="PROSITE" id="PS50113">
    <property type="entry name" value="PAC"/>
    <property type="match status" value="3"/>
</dbReference>
<feature type="region of interest" description="Disordered" evidence="8">
    <location>
        <begin position="1038"/>
        <end position="1059"/>
    </location>
</feature>
<dbReference type="InterPro" id="IPR035965">
    <property type="entry name" value="PAS-like_dom_sf"/>
</dbReference>
<dbReference type="CDD" id="cd17580">
    <property type="entry name" value="REC_2_DhkD-like"/>
    <property type="match status" value="1"/>
</dbReference>
<keyword evidence="3 7" id="KW-0597">Phosphoprotein</keyword>
<dbReference type="InterPro" id="IPR003661">
    <property type="entry name" value="HisK_dim/P_dom"/>
</dbReference>
<dbReference type="InterPro" id="IPR004358">
    <property type="entry name" value="Sig_transdc_His_kin-like_C"/>
</dbReference>
<evidence type="ECO:0000256" key="1">
    <source>
        <dbReference type="ARBA" id="ARBA00000085"/>
    </source>
</evidence>
<dbReference type="InterPro" id="IPR000014">
    <property type="entry name" value="PAS"/>
</dbReference>
<dbReference type="Proteomes" id="UP001163152">
    <property type="component" value="Chromosome"/>
</dbReference>
<gene>
    <name evidence="13" type="ORF">OXH18_18805</name>
</gene>
<dbReference type="KEGG" id="tsin:OXH18_18805"/>
<dbReference type="InterPro" id="IPR005467">
    <property type="entry name" value="His_kinase_dom"/>
</dbReference>
<evidence type="ECO:0000259" key="11">
    <source>
        <dbReference type="PROSITE" id="PS50112"/>
    </source>
</evidence>
<dbReference type="CDD" id="cd00082">
    <property type="entry name" value="HisKA"/>
    <property type="match status" value="1"/>
</dbReference>
<dbReference type="SMART" id="SM00091">
    <property type="entry name" value="PAS"/>
    <property type="match status" value="3"/>
</dbReference>
<dbReference type="Pfam" id="PF00512">
    <property type="entry name" value="HisKA"/>
    <property type="match status" value="1"/>
</dbReference>
<dbReference type="InterPro" id="IPR003018">
    <property type="entry name" value="GAF"/>
</dbReference>
<evidence type="ECO:0000259" key="12">
    <source>
        <dbReference type="PROSITE" id="PS50113"/>
    </source>
</evidence>
<sequence length="1192" mass="132059">MGQVSLEDILITDELSRRANLQVSSPTAKLKAENAALRTLARQLVEHPQTMLKTLVTIAKDLCQAGTAGVSLLEKTTSGEERFRWVALAGELEHYEQGTIPRQSSPCGICLDRRSPQLYSYPDRYFTTLASIEPPIVEALTIPLMVASQALGVIWIVSHDPQCQFDADDARVMSSLADFTAAALYNHQARQAAESAQTLLHLLLEHVPEGITVAGGPPDFPLIANSKLAQEWLGRSEDVLIGMASGEHVEAYGLFLPDGVTRHTPEQLPLYRATHYGETIRDEECIVERPDGTRIIVNANVAPVRNTQGEIIGAINCWRDITERKQIEAELQRREAELSLITNSVPVLIAFVDTEQRYRFNNRAYEEWFGCPAAEVYGKTLWEVLGETAYQTIQPYVEQALSGQQVTFEGEVPYQHAGTRYVNGMYIPRLNAQGVVEGFVAFVSDISPHRQAELALRNSEQRLRFAQQAAKAGVWDWDVVTNQVTWSQEYYALYGLNPHTTQPSYENWLSSIASSDRDRVDRITREALEHQRDLNVEFRVVHPIHGERWLTAIGQTFYDANHRPTRMSGIALDITERKRAELEREQLLAREHHYVNQLQGLTTAALAINAALSVEQVLQVITNQAAAIIGAHQSVTSITVDQNWSQSISSIYLSDKYAAWREYNEKPDGSGIYACVCHLNRPMRMTQAELEAHPRWKGFGQAADKHPPMRGWLAAPLVAQDGQNIGLIQLSDKYEGDFTETDEAILVQLAQMASGVIEKARLYEAEHQARSAAEASREEAQAANRIKDEFLAVLSHELRTPLNSILGWSKLLRSRQYDAATTARALETIERNAKLQTQLIEDLLDISRILRGKLRLENRPVDLSVIISAAIETVWLAANTKAIQIHTHIDAMAGTVSGDPDRLQQVIWNLLSNAVKFTPPGGRVEVRLEEVVGNQREYTAASPHPHSPLPIPHYAQIRVTDTGQGIDPEFLPYLFEYFRQADSATTRKFGGLGLGLAIARHIVELHGGVIAAASPGEGQGATFVVRLPLLLHPNPQPIDATGLQASSSDANPTSTPEVSQSILPLPLNGLSILIVDDETDSLEYLRFVLEQFGATVTAVASALDAMQSLTTLRPDVLISDIGMPEVDGYMLIRQLRQREANQGTAILAIALTAYAGEINQQKALDSGFQCHLSKPVEPTQLVETIVALVRSK</sequence>
<dbReference type="Pfam" id="PF02518">
    <property type="entry name" value="HATPase_c"/>
    <property type="match status" value="1"/>
</dbReference>
<feature type="compositionally biased region" description="Polar residues" evidence="8">
    <location>
        <begin position="1043"/>
        <end position="1059"/>
    </location>
</feature>
<dbReference type="InterPro" id="IPR001610">
    <property type="entry name" value="PAC"/>
</dbReference>
<evidence type="ECO:0000313" key="13">
    <source>
        <dbReference type="EMBL" id="WAL59205.1"/>
    </source>
</evidence>
<feature type="domain" description="PAC" evidence="12">
    <location>
        <begin position="406"/>
        <end position="458"/>
    </location>
</feature>
<evidence type="ECO:0000256" key="2">
    <source>
        <dbReference type="ARBA" id="ARBA00012438"/>
    </source>
</evidence>
<keyword evidence="6" id="KW-0902">Two-component regulatory system</keyword>
<dbReference type="InterPro" id="IPR013655">
    <property type="entry name" value="PAS_fold_3"/>
</dbReference>
<dbReference type="SUPFAM" id="SSF47384">
    <property type="entry name" value="Homodimeric domain of signal transducing histidine kinase"/>
    <property type="match status" value="1"/>
</dbReference>
<dbReference type="SUPFAM" id="SSF55781">
    <property type="entry name" value="GAF domain-like"/>
    <property type="match status" value="2"/>
</dbReference>
<dbReference type="CDD" id="cd16922">
    <property type="entry name" value="HATPase_EvgS-ArcB-TorS-like"/>
    <property type="match status" value="1"/>
</dbReference>
<evidence type="ECO:0000256" key="4">
    <source>
        <dbReference type="ARBA" id="ARBA00022679"/>
    </source>
</evidence>
<dbReference type="InterPro" id="IPR001789">
    <property type="entry name" value="Sig_transdc_resp-reg_receiver"/>
</dbReference>
<feature type="domain" description="PAC" evidence="12">
    <location>
        <begin position="534"/>
        <end position="586"/>
    </location>
</feature>
<dbReference type="Pfam" id="PF08448">
    <property type="entry name" value="PAS_4"/>
    <property type="match status" value="2"/>
</dbReference>
<evidence type="ECO:0000256" key="8">
    <source>
        <dbReference type="SAM" id="MobiDB-lite"/>
    </source>
</evidence>
<feature type="domain" description="Response regulatory" evidence="10">
    <location>
        <begin position="1071"/>
        <end position="1189"/>
    </location>
</feature>
<dbReference type="Gene3D" id="2.10.70.100">
    <property type="match status" value="1"/>
</dbReference>
<evidence type="ECO:0000256" key="7">
    <source>
        <dbReference type="PROSITE-ProRule" id="PRU00169"/>
    </source>
</evidence>
<dbReference type="InterPro" id="IPR036097">
    <property type="entry name" value="HisK_dim/P_sf"/>
</dbReference>
<dbReference type="PANTHER" id="PTHR43547">
    <property type="entry name" value="TWO-COMPONENT HISTIDINE KINASE"/>
    <property type="match status" value="1"/>
</dbReference>
<feature type="modified residue" description="4-aspartylphosphate" evidence="7">
    <location>
        <position position="1120"/>
    </location>
</feature>
<dbReference type="SMART" id="SM00388">
    <property type="entry name" value="HisKA"/>
    <property type="match status" value="1"/>
</dbReference>
<dbReference type="InterPro" id="IPR000700">
    <property type="entry name" value="PAS-assoc_C"/>
</dbReference>
<keyword evidence="14" id="KW-1185">Reference proteome</keyword>
<dbReference type="SMART" id="SM00086">
    <property type="entry name" value="PAC"/>
    <property type="match status" value="3"/>
</dbReference>
<evidence type="ECO:0000256" key="5">
    <source>
        <dbReference type="ARBA" id="ARBA00022777"/>
    </source>
</evidence>
<feature type="domain" description="Histidine kinase" evidence="9">
    <location>
        <begin position="793"/>
        <end position="1031"/>
    </location>
</feature>
<dbReference type="FunFam" id="3.30.565.10:FF:000030">
    <property type="entry name" value="Ethylene receptor 1"/>
    <property type="match status" value="1"/>
</dbReference>
<evidence type="ECO:0000256" key="6">
    <source>
        <dbReference type="ARBA" id="ARBA00023012"/>
    </source>
</evidence>
<reference evidence="13" key="1">
    <citation type="submission" date="2022-12" db="EMBL/GenBank/DDBJ databases">
        <title>Polyphasic identification of a Novel Hot-Spring Cyanobacterium Ocullathermofonsia sinensis gen nov. sp. nov. and Genomic Insights on its Adaptations to the Thermal Habitat.</title>
        <authorList>
            <person name="Daroch M."/>
            <person name="Tang J."/>
            <person name="Jiang Y."/>
        </authorList>
    </citation>
    <scope>NUCLEOTIDE SEQUENCE</scope>
    <source>
        <strain evidence="13">PKUAC-SCTA174</strain>
    </source>
</reference>
<dbReference type="SMART" id="SM00387">
    <property type="entry name" value="HATPase_c"/>
    <property type="match status" value="1"/>
</dbReference>
<dbReference type="Gene3D" id="3.30.450.40">
    <property type="match status" value="2"/>
</dbReference>
<dbReference type="PRINTS" id="PR00344">
    <property type="entry name" value="BCTRLSENSOR"/>
</dbReference>
<dbReference type="InterPro" id="IPR011006">
    <property type="entry name" value="CheY-like_superfamily"/>
</dbReference>
<evidence type="ECO:0000313" key="14">
    <source>
        <dbReference type="Proteomes" id="UP001163152"/>
    </source>
</evidence>
<protein>
    <recommendedName>
        <fullName evidence="2">histidine kinase</fullName>
        <ecNumber evidence="2">2.7.13.3</ecNumber>
    </recommendedName>
</protein>
<dbReference type="SUPFAM" id="SSF52172">
    <property type="entry name" value="CheY-like"/>
    <property type="match status" value="1"/>
</dbReference>
<dbReference type="EC" id="2.7.13.3" evidence="2"/>
<name>A0A9E8ZDE7_9CYAN</name>
<dbReference type="Gene3D" id="3.30.450.20">
    <property type="entry name" value="PAS domain"/>
    <property type="match status" value="3"/>
</dbReference>
<keyword evidence="5" id="KW-0418">Kinase</keyword>
<organism evidence="13 14">
    <name type="scientific">Thermocoleostomius sinensis A174</name>
    <dbReference type="NCBI Taxonomy" id="2016057"/>
    <lineage>
        <taxon>Bacteria</taxon>
        <taxon>Bacillati</taxon>
        <taxon>Cyanobacteriota</taxon>
        <taxon>Cyanophyceae</taxon>
        <taxon>Oculatellales</taxon>
        <taxon>Oculatellaceae</taxon>
        <taxon>Thermocoleostomius</taxon>
    </lineage>
</organism>
<dbReference type="Pfam" id="PF00072">
    <property type="entry name" value="Response_reg"/>
    <property type="match status" value="1"/>
</dbReference>
<dbReference type="EMBL" id="CP113797">
    <property type="protein sequence ID" value="WAL59205.1"/>
    <property type="molecule type" value="Genomic_DNA"/>
</dbReference>
<dbReference type="Pfam" id="PF13185">
    <property type="entry name" value="GAF_2"/>
    <property type="match status" value="2"/>
</dbReference>
<dbReference type="InterPro" id="IPR003594">
    <property type="entry name" value="HATPase_dom"/>
</dbReference>
<dbReference type="InterPro" id="IPR013656">
    <property type="entry name" value="PAS_4"/>
</dbReference>
<dbReference type="SUPFAM" id="SSF55785">
    <property type="entry name" value="PYP-like sensor domain (PAS domain)"/>
    <property type="match status" value="3"/>
</dbReference>
<proteinExistence type="predicted"/>
<dbReference type="SMART" id="SM00065">
    <property type="entry name" value="GAF"/>
    <property type="match status" value="2"/>
</dbReference>
<evidence type="ECO:0000259" key="10">
    <source>
        <dbReference type="PROSITE" id="PS50110"/>
    </source>
</evidence>
<dbReference type="NCBIfam" id="TIGR00229">
    <property type="entry name" value="sensory_box"/>
    <property type="match status" value="3"/>
</dbReference>
<dbReference type="PROSITE" id="PS50110">
    <property type="entry name" value="RESPONSE_REGULATORY"/>
    <property type="match status" value="1"/>
</dbReference>